<dbReference type="EMBL" id="JBHMCR010000016">
    <property type="protein sequence ID" value="MFB9523123.1"/>
    <property type="molecule type" value="Genomic_DNA"/>
</dbReference>
<dbReference type="Proteomes" id="UP001589718">
    <property type="component" value="Unassembled WGS sequence"/>
</dbReference>
<proteinExistence type="predicted"/>
<comment type="caution">
    <text evidence="1">The sequence shown here is derived from an EMBL/GenBank/DDBJ whole genome shotgun (WGS) entry which is preliminary data.</text>
</comment>
<name>A0ABV5PJA6_STRCM</name>
<gene>
    <name evidence="1" type="ORF">ACFFTU_24565</name>
</gene>
<sequence>MSRLCWADVVDRAAVIMTGYGPVGGCTLRQVYYRLVAAAVIPHTAPAYRRLSARLAQARRREGFPDLIDPLREVHVPPAWPDTGAFLCEAPAWFCLDHTAGQDAAVYVVCEKDTLRAQLTGWLAESGIPVLVVRGFGSQSYVQVVRACTARDPRPAVLLYVGDFDASGADIERDWVARTACWASAEGVLLTYDQVREHELPPVEGKPGDPRWPAFARRYRLDADRLVQWEVEAPDPAELQRLVAAAVAPYVDNAVLAARLAEEARQRARLRAALDDAGRRLAEEGLAASADT</sequence>
<evidence type="ECO:0000313" key="2">
    <source>
        <dbReference type="Proteomes" id="UP001589718"/>
    </source>
</evidence>
<reference evidence="1 2" key="1">
    <citation type="submission" date="2024-09" db="EMBL/GenBank/DDBJ databases">
        <authorList>
            <person name="Sun Q."/>
            <person name="Mori K."/>
        </authorList>
    </citation>
    <scope>NUCLEOTIDE SEQUENCE [LARGE SCALE GENOMIC DNA]</scope>
    <source>
        <strain evidence="1 2">JCM 4362</strain>
    </source>
</reference>
<keyword evidence="2" id="KW-1185">Reference proteome</keyword>
<organism evidence="1 2">
    <name type="scientific">Streptomyces cremeus</name>
    <dbReference type="NCBI Taxonomy" id="66881"/>
    <lineage>
        <taxon>Bacteria</taxon>
        <taxon>Bacillati</taxon>
        <taxon>Actinomycetota</taxon>
        <taxon>Actinomycetes</taxon>
        <taxon>Kitasatosporales</taxon>
        <taxon>Streptomycetaceae</taxon>
        <taxon>Streptomyces</taxon>
    </lineage>
</organism>
<protein>
    <submittedName>
        <fullName evidence="1">Uncharacterized protein</fullName>
    </submittedName>
</protein>
<accession>A0ABV5PJA6</accession>
<dbReference type="RefSeq" id="WP_345219785.1">
    <property type="nucleotide sequence ID" value="NZ_BAAAXE010000002.1"/>
</dbReference>
<evidence type="ECO:0000313" key="1">
    <source>
        <dbReference type="EMBL" id="MFB9523123.1"/>
    </source>
</evidence>